<accession>A0A195FQV0</accession>
<proteinExistence type="predicted"/>
<evidence type="ECO:0000313" key="1">
    <source>
        <dbReference type="EMBL" id="KYN42806.1"/>
    </source>
</evidence>
<keyword evidence="2" id="KW-1185">Reference proteome</keyword>
<dbReference type="AlphaFoldDB" id="A0A195FQV0"/>
<evidence type="ECO:0000313" key="2">
    <source>
        <dbReference type="Proteomes" id="UP000078541"/>
    </source>
</evidence>
<dbReference type="Proteomes" id="UP000078541">
    <property type="component" value="Unassembled WGS sequence"/>
</dbReference>
<name>A0A195FQV0_9HYME</name>
<gene>
    <name evidence="1" type="ORF">ALC56_02608</name>
</gene>
<organism evidence="1 2">
    <name type="scientific">Trachymyrmex septentrionalis</name>
    <dbReference type="NCBI Taxonomy" id="34720"/>
    <lineage>
        <taxon>Eukaryota</taxon>
        <taxon>Metazoa</taxon>
        <taxon>Ecdysozoa</taxon>
        <taxon>Arthropoda</taxon>
        <taxon>Hexapoda</taxon>
        <taxon>Insecta</taxon>
        <taxon>Pterygota</taxon>
        <taxon>Neoptera</taxon>
        <taxon>Endopterygota</taxon>
        <taxon>Hymenoptera</taxon>
        <taxon>Apocrita</taxon>
        <taxon>Aculeata</taxon>
        <taxon>Formicoidea</taxon>
        <taxon>Formicidae</taxon>
        <taxon>Myrmicinae</taxon>
        <taxon>Trachymyrmex</taxon>
    </lineage>
</organism>
<sequence>MFYRRAPRFIPDTFKASSPVSTALARNVLYPRVAWHEQHVM</sequence>
<reference evidence="1 2" key="1">
    <citation type="submission" date="2016-03" db="EMBL/GenBank/DDBJ databases">
        <title>Trachymyrmex septentrionalis WGS genome.</title>
        <authorList>
            <person name="Nygaard S."/>
            <person name="Hu H."/>
            <person name="Boomsma J."/>
            <person name="Zhang G."/>
        </authorList>
    </citation>
    <scope>NUCLEOTIDE SEQUENCE [LARGE SCALE GENOMIC DNA]</scope>
    <source>
        <strain evidence="1">Tsep2-gDNA-1</strain>
        <tissue evidence="1">Whole body</tissue>
    </source>
</reference>
<protein>
    <submittedName>
        <fullName evidence="1">Uncharacterized protein</fullName>
    </submittedName>
</protein>
<dbReference type="EMBL" id="KQ981305">
    <property type="protein sequence ID" value="KYN42806.1"/>
    <property type="molecule type" value="Genomic_DNA"/>
</dbReference>